<feature type="compositionally biased region" description="Gly residues" evidence="2">
    <location>
        <begin position="686"/>
        <end position="709"/>
    </location>
</feature>
<evidence type="ECO:0000256" key="2">
    <source>
        <dbReference type="SAM" id="MobiDB-lite"/>
    </source>
</evidence>
<dbReference type="AlphaFoldDB" id="A0A162J743"/>
<dbReference type="PANTHER" id="PTHR13520:SF0">
    <property type="entry name" value="RAD50-INTERACTING PROTEIN 1"/>
    <property type="match status" value="1"/>
</dbReference>
<evidence type="ECO:0000313" key="3">
    <source>
        <dbReference type="EMBL" id="OAA64702.1"/>
    </source>
</evidence>
<dbReference type="OrthoDB" id="2189254at2759"/>
<feature type="compositionally biased region" description="Low complexity" evidence="2">
    <location>
        <begin position="404"/>
        <end position="422"/>
    </location>
</feature>
<keyword evidence="1" id="KW-0175">Coiled coil</keyword>
<dbReference type="PROSITE" id="PS51386">
    <property type="entry name" value="RINT1_TIP20"/>
    <property type="match status" value="1"/>
</dbReference>
<dbReference type="STRING" id="1081102.A0A162J743"/>
<evidence type="ECO:0000256" key="1">
    <source>
        <dbReference type="SAM" id="Coils"/>
    </source>
</evidence>
<organism evidence="3 4">
    <name type="scientific">Niveomyces insectorum RCEF 264</name>
    <dbReference type="NCBI Taxonomy" id="1081102"/>
    <lineage>
        <taxon>Eukaryota</taxon>
        <taxon>Fungi</taxon>
        <taxon>Dikarya</taxon>
        <taxon>Ascomycota</taxon>
        <taxon>Pezizomycotina</taxon>
        <taxon>Sordariomycetes</taxon>
        <taxon>Hypocreomycetidae</taxon>
        <taxon>Hypocreales</taxon>
        <taxon>Cordycipitaceae</taxon>
        <taxon>Niveomyces</taxon>
    </lineage>
</organism>
<gene>
    <name evidence="3" type="ORF">SPI_03349</name>
</gene>
<accession>A0A162J743</accession>
<keyword evidence="4" id="KW-1185">Reference proteome</keyword>
<feature type="region of interest" description="Disordered" evidence="2">
    <location>
        <begin position="400"/>
        <end position="422"/>
    </location>
</feature>
<dbReference type="GO" id="GO:0070939">
    <property type="term" value="C:Dsl1/NZR complex"/>
    <property type="evidence" value="ECO:0007669"/>
    <property type="project" value="InterPro"/>
</dbReference>
<dbReference type="InterPro" id="IPR042044">
    <property type="entry name" value="EXOC6PINT-1/Sec15/Tip20_C_dom2"/>
</dbReference>
<dbReference type="GO" id="GO:0006888">
    <property type="term" value="P:endoplasmic reticulum to Golgi vesicle-mediated transport"/>
    <property type="evidence" value="ECO:0007669"/>
    <property type="project" value="InterPro"/>
</dbReference>
<dbReference type="EMBL" id="AZHD01000004">
    <property type="protein sequence ID" value="OAA64702.1"/>
    <property type="molecule type" value="Genomic_DNA"/>
</dbReference>
<reference evidence="3 4" key="1">
    <citation type="journal article" date="2016" name="Genome Biol. Evol.">
        <title>Divergent and convergent evolution of fungal pathogenicity.</title>
        <authorList>
            <person name="Shang Y."/>
            <person name="Xiao G."/>
            <person name="Zheng P."/>
            <person name="Cen K."/>
            <person name="Zhan S."/>
            <person name="Wang C."/>
        </authorList>
    </citation>
    <scope>NUCLEOTIDE SEQUENCE [LARGE SCALE GENOMIC DNA]</scope>
    <source>
        <strain evidence="3 4">RCEF 264</strain>
    </source>
</reference>
<name>A0A162J743_9HYPO</name>
<sequence length="936" mass="100560">MTTPDDGPRVVFPFGEPDVRLEDFLDDKLQAPADFATLDSLLDGVRTQHAQLQAQLDDAAQALDTAHAAAAAERTALQTQVAAFEALDRSIAERLEAMTAEEAEAMAATENGAASSPAGTAAAAAAAVIPRLAAPMQQLQRVSLAHAYLELVRDANAFAVDVRAHLDAHNPRGALVPYTRLRQLAADLQQRRAAADGAATHLVAHVGTVAASVGAALNATLRADFTDLLTQRRWPTGVDAAVRADEAWRDGFAELVAWQEQDILQALQAASVSAASSRLPPPLPVLLPIDIMAELFVKEFRYHFLSSGSHRTTSDPWQIGALCFPWFLERIEAWADFLRASFADLLAVRFAETPGAHTSVYTDPACALVAALLPAMREKVDQAVAYALQQVEQLQKLEQEEQQRQQQHQQRTHLHLQPSPSQQTLQQQRPFFSALIVQLHEFDDALRTRFGYDGGSSAGPDGWPGLAAAVLDAHFPLWLQAEKTYALAQYRDIVEGVGPSSSVLEPDRGGDGGVAAGDPTTASHAIDYDYSAPGTTKPTRAAVRVMALLRAVTAQYRRVRKFGHRLRFLIDIQITLLDAYHDRLRGALETYAARTSAVGRTLHGVTREQRAALEGTGGLEALCRVYGSADHVVHTLRAWGDEEFFVLLWDELETRARAVEEPSSNVGGGLSAGHVRARTSAALGQTNGGGTDGQNDGGTGNGTSTSGGDGDGENKAAAGSLFDETIQLYQARCDAAQAFLVTALGDALRKAFRPYVSRTHWTAVAAAGEDDHRGAADVELAITPELDEPLRVLDRSIAFLGRTLSTAALRRTLRGALAQLQSLLWSDVLLAQPFTARGAARFARDMDAVEALVEQRVPHGAAALAGLRAGVRLLNLPVVAPVHPSPPDTNITLQEASDRVFTDNTAAKQVLQALGLSMLTPANARLILQRRVENSA</sequence>
<dbReference type="InterPro" id="IPR007528">
    <property type="entry name" value="RINT1_Tip20"/>
</dbReference>
<dbReference type="Proteomes" id="UP000076874">
    <property type="component" value="Unassembled WGS sequence"/>
</dbReference>
<evidence type="ECO:0000313" key="4">
    <source>
        <dbReference type="Proteomes" id="UP000076874"/>
    </source>
</evidence>
<dbReference type="PANTHER" id="PTHR13520">
    <property type="entry name" value="RAD50-INTERACTING PROTEIN 1 RINT-1"/>
    <property type="match status" value="1"/>
</dbReference>
<protein>
    <submittedName>
        <fullName evidence="3">Rint-1/tip-1</fullName>
    </submittedName>
</protein>
<feature type="coiled-coil region" evidence="1">
    <location>
        <begin position="42"/>
        <end position="69"/>
    </location>
</feature>
<dbReference type="Pfam" id="PF04437">
    <property type="entry name" value="RINT1_TIP1"/>
    <property type="match status" value="1"/>
</dbReference>
<proteinExistence type="predicted"/>
<comment type="caution">
    <text evidence="3">The sequence shown here is derived from an EMBL/GenBank/DDBJ whole genome shotgun (WGS) entry which is preliminary data.</text>
</comment>
<dbReference type="GO" id="GO:0060628">
    <property type="term" value="P:regulation of ER to Golgi vesicle-mediated transport"/>
    <property type="evidence" value="ECO:0007669"/>
    <property type="project" value="TreeGrafter"/>
</dbReference>
<dbReference type="GO" id="GO:0006890">
    <property type="term" value="P:retrograde vesicle-mediated transport, Golgi to endoplasmic reticulum"/>
    <property type="evidence" value="ECO:0007669"/>
    <property type="project" value="InterPro"/>
</dbReference>
<feature type="region of interest" description="Disordered" evidence="2">
    <location>
        <begin position="682"/>
        <end position="716"/>
    </location>
</feature>
<dbReference type="Gene3D" id="1.20.58.670">
    <property type="entry name" value="Dsl1p vesicle tethering complex, Tip20p subunit, domain D"/>
    <property type="match status" value="1"/>
</dbReference>